<dbReference type="InterPro" id="IPR018289">
    <property type="entry name" value="MULE_transposase_dom"/>
</dbReference>
<feature type="non-terminal residue" evidence="3">
    <location>
        <position position="529"/>
    </location>
</feature>
<accession>A0ABN7W1R6</accession>
<dbReference type="PANTHER" id="PTHR47718">
    <property type="entry name" value="OS01G0519700 PROTEIN"/>
    <property type="match status" value="1"/>
</dbReference>
<feature type="coiled-coil region" evidence="1">
    <location>
        <begin position="140"/>
        <end position="171"/>
    </location>
</feature>
<comment type="caution">
    <text evidence="3">The sequence shown here is derived from an EMBL/GenBank/DDBJ whole genome shotgun (WGS) entry which is preliminary data.</text>
</comment>
<feature type="non-terminal residue" evidence="3">
    <location>
        <position position="1"/>
    </location>
</feature>
<evidence type="ECO:0000313" key="4">
    <source>
        <dbReference type="Proteomes" id="UP000789901"/>
    </source>
</evidence>
<organism evidence="3 4">
    <name type="scientific">Gigaspora margarita</name>
    <dbReference type="NCBI Taxonomy" id="4874"/>
    <lineage>
        <taxon>Eukaryota</taxon>
        <taxon>Fungi</taxon>
        <taxon>Fungi incertae sedis</taxon>
        <taxon>Mucoromycota</taxon>
        <taxon>Glomeromycotina</taxon>
        <taxon>Glomeromycetes</taxon>
        <taxon>Diversisporales</taxon>
        <taxon>Gigasporaceae</taxon>
        <taxon>Gigaspora</taxon>
    </lineage>
</organism>
<evidence type="ECO:0000259" key="2">
    <source>
        <dbReference type="Pfam" id="PF10551"/>
    </source>
</evidence>
<dbReference type="Proteomes" id="UP000789901">
    <property type="component" value="Unassembled WGS sequence"/>
</dbReference>
<name>A0ABN7W1R6_GIGMA</name>
<evidence type="ECO:0000313" key="3">
    <source>
        <dbReference type="EMBL" id="CAG8811227.1"/>
    </source>
</evidence>
<reference evidence="3 4" key="1">
    <citation type="submission" date="2021-06" db="EMBL/GenBank/DDBJ databases">
        <authorList>
            <person name="Kallberg Y."/>
            <person name="Tangrot J."/>
            <person name="Rosling A."/>
        </authorList>
    </citation>
    <scope>NUCLEOTIDE SEQUENCE [LARGE SCALE GENOMIC DNA]</scope>
    <source>
        <strain evidence="3 4">120-4 pot B 10/14</strain>
    </source>
</reference>
<sequence>GQCEIENNNLVERYGIENYELDQHSEGRCVVENNNFVEQYEIENYDLGLHNGEQCIIENNNFIVERYEIENYDLGQHSREQYIIENNNLVERYGIKNYDLDQHSGEQCVVETNNFVVVERYGIENYDLVEGRYEIENNNLVIVEGQYEIANENLNQYIEEEQHEVETKEGENIAIGPIFGSELEGLDPMKYLLITSFIELSAGKYKPNKTKSISQQCNKGSKRTDCKWHVNLISPGYTNYMHIAFAYLQHNHEINADNNRFTTAFRCFDESIMAEIEHAVKIKRNKKVAGSNASHLLKFLINQQKEESTMFVQLLINIDSKSCLGAQAFLNNETQESYKWVLQQTLDATGSEPRVFITDMDPAMDTACKISTQRVESLNALIHKKVSSSLSMTDAIRVIDSRMQKEALNMSFVTWKYKSLIYHQPFIIERLFSNIEELIQKHLSSRIIEELKNQMCESILYQCKKLEVDSATKFNKDQLEEHNGESDESQMALINSVPKDTIKEVWRIIPYMAPNSYQHIILLNDNTYL</sequence>
<feature type="domain" description="MULE transposase" evidence="2">
    <location>
        <begin position="306"/>
        <end position="370"/>
    </location>
</feature>
<gene>
    <name evidence="3" type="ORF">GMARGA_LOCUS25290</name>
</gene>
<evidence type="ECO:0000256" key="1">
    <source>
        <dbReference type="SAM" id="Coils"/>
    </source>
</evidence>
<keyword evidence="4" id="KW-1185">Reference proteome</keyword>
<keyword evidence="1" id="KW-0175">Coiled coil</keyword>
<protein>
    <submittedName>
        <fullName evidence="3">35468_t:CDS:1</fullName>
    </submittedName>
</protein>
<proteinExistence type="predicted"/>
<dbReference type="EMBL" id="CAJVQB010027817">
    <property type="protein sequence ID" value="CAG8811227.1"/>
    <property type="molecule type" value="Genomic_DNA"/>
</dbReference>
<dbReference type="Pfam" id="PF10551">
    <property type="entry name" value="MULE"/>
    <property type="match status" value="1"/>
</dbReference>